<dbReference type="InterPro" id="IPR041664">
    <property type="entry name" value="AAA_16"/>
</dbReference>
<keyword evidence="1" id="KW-0805">Transcription regulation</keyword>
<dbReference type="GO" id="GO:0005524">
    <property type="term" value="F:ATP binding"/>
    <property type="evidence" value="ECO:0007669"/>
    <property type="project" value="UniProtKB-KW"/>
</dbReference>
<dbReference type="InterPro" id="IPR051677">
    <property type="entry name" value="AfsR-DnrI-RedD_regulator"/>
</dbReference>
<sequence length="1140" mass="123434">MLSDTAAVAIRLVGGVRIVHGGVVVHPRVVGGPRCAEVLAYLAVRRDRDVALEDLADVLWPGVRPRSWNAAVRGVLSRVRDSLEIAGVAPENVRSRGGFVRMTLPPGMVTDLEFATDLIVPVGADPVDVVRDVRTVLGLLDGPVLPDVTGAWTDEVRTTVAGLRQRALEIDAEMSLQVADHEHAVAAAERLIAADPLRENAYRVAMSAHVAMGERGRALEVAARCRAVLADELGVTPSVETEELFLTILRSGDGEAPVTRPVERVELIGRAPELATIADIVDRAGRGTGQTIVVTGEAGSGKSTIAAEAMHRARERGIHVLHGRCSEEAVVPFEPLVEAISDELGGMDVTDARARVSEVPGLAHLIPLSVRRLGLDLPGDRPDDDRSVAMTAVFDWLVGPGRSGATMLVIDDLHWATPATLAVLRWIIRASERRRLCVLATIRDEYLDSPGIRAMTGSSGHRDSVHRIVLGGLTPAEVGAIVEASGSRLDPSVLHERTHGLPLFVDSLIASQRSGLGAALPTSIAESVSQRERLLGPAAVDLLQICAVVGMSTRRDVLRAATPGLDDPAFADALDELERHRLVRESDSGSEVELRHPLVQEAVYAGITGGRRSALHSRVAQVLEELDDLGAPDDCARLAYHLSRGFDGDRRRAADLWWRAGDGATSLGAYEDGVAFYRSAAERLLPRGDSADRCRLQVDLGRALRKARDPDFRPTLLGAADMARRLGDVDLQVRATLANDLQGILYVHFHSDADRIADLYDALDALEAAGRDDGATTAHLLSQLAIELIWVSDHSTRRDLLVRAIDAARGVGDRGALIAALSALLVALRVPQCADLRRASYDELTGLLSTSTERRVDPLMAVWIARQQVEYGDLRAAQRTTSYLTAAQADRDPEMAWLSRSIEFAIDLAAGRLVRAEERLEGLQDIPSSPIESFSFGRVLGHVMALRALRGDMREVADERAALIEHLDVVDIYRASLAAALVDVGEIDAARRYVDWYDRSRIDKIPVNTLWLITLAAIGRVAAQVGNAEVCALVYERIEPYRDENTITWASVYGTVHHHLGQLSITVGEYARATAHLEDALAAHRDQGFDGWYAETQYLVALLEHRRDGQPSAESLLRARRAAEEVGATAVLRRIGAIGS</sequence>
<evidence type="ECO:0000313" key="5">
    <source>
        <dbReference type="Proteomes" id="UP001597068"/>
    </source>
</evidence>
<dbReference type="Gene3D" id="1.10.10.10">
    <property type="entry name" value="Winged helix-like DNA-binding domain superfamily/Winged helix DNA-binding domain"/>
    <property type="match status" value="1"/>
</dbReference>
<dbReference type="PANTHER" id="PTHR35807:SF1">
    <property type="entry name" value="TRANSCRIPTIONAL REGULATOR REDD"/>
    <property type="match status" value="1"/>
</dbReference>
<keyword evidence="2" id="KW-0804">Transcription</keyword>
<dbReference type="InterPro" id="IPR036388">
    <property type="entry name" value="WH-like_DNA-bd_sf"/>
</dbReference>
<evidence type="ECO:0000256" key="1">
    <source>
        <dbReference type="ARBA" id="ARBA00023015"/>
    </source>
</evidence>
<evidence type="ECO:0000259" key="3">
    <source>
        <dbReference type="SMART" id="SM01043"/>
    </source>
</evidence>
<dbReference type="InterPro" id="IPR016032">
    <property type="entry name" value="Sig_transdc_resp-reg_C-effctor"/>
</dbReference>
<dbReference type="InterPro" id="IPR011990">
    <property type="entry name" value="TPR-like_helical_dom_sf"/>
</dbReference>
<accession>A0ABW3G4M1</accession>
<dbReference type="SUPFAM" id="SSF46894">
    <property type="entry name" value="C-terminal effector domain of the bipartite response regulators"/>
    <property type="match status" value="1"/>
</dbReference>
<comment type="caution">
    <text evidence="4">The sequence shown here is derived from an EMBL/GenBank/DDBJ whole genome shotgun (WGS) entry which is preliminary data.</text>
</comment>
<evidence type="ECO:0000256" key="2">
    <source>
        <dbReference type="ARBA" id="ARBA00023163"/>
    </source>
</evidence>
<dbReference type="PANTHER" id="PTHR35807">
    <property type="entry name" value="TRANSCRIPTIONAL REGULATOR REDD-RELATED"/>
    <property type="match status" value="1"/>
</dbReference>
<organism evidence="4 5">
    <name type="scientific">Williamsia deligens</name>
    <dbReference type="NCBI Taxonomy" id="321325"/>
    <lineage>
        <taxon>Bacteria</taxon>
        <taxon>Bacillati</taxon>
        <taxon>Actinomycetota</taxon>
        <taxon>Actinomycetes</taxon>
        <taxon>Mycobacteriales</taxon>
        <taxon>Nocardiaceae</taxon>
        <taxon>Williamsia</taxon>
    </lineage>
</organism>
<reference evidence="5" key="1">
    <citation type="journal article" date="2019" name="Int. J. Syst. Evol. Microbiol.">
        <title>The Global Catalogue of Microorganisms (GCM) 10K type strain sequencing project: providing services to taxonomists for standard genome sequencing and annotation.</title>
        <authorList>
            <consortium name="The Broad Institute Genomics Platform"/>
            <consortium name="The Broad Institute Genome Sequencing Center for Infectious Disease"/>
            <person name="Wu L."/>
            <person name="Ma J."/>
        </authorList>
    </citation>
    <scope>NUCLEOTIDE SEQUENCE [LARGE SCALE GENOMIC DNA]</scope>
    <source>
        <strain evidence="5">CCUG 50873</strain>
    </source>
</reference>
<gene>
    <name evidence="4" type="ORF">ACFQ04_04280</name>
</gene>
<dbReference type="Proteomes" id="UP001597068">
    <property type="component" value="Unassembled WGS sequence"/>
</dbReference>
<name>A0ABW3G4M1_9NOCA</name>
<dbReference type="Pfam" id="PF03704">
    <property type="entry name" value="BTAD"/>
    <property type="match status" value="1"/>
</dbReference>
<dbReference type="SMART" id="SM01043">
    <property type="entry name" value="BTAD"/>
    <property type="match status" value="1"/>
</dbReference>
<evidence type="ECO:0000313" key="4">
    <source>
        <dbReference type="EMBL" id="MFD0924948.1"/>
    </source>
</evidence>
<dbReference type="Gene3D" id="1.25.40.10">
    <property type="entry name" value="Tetratricopeptide repeat domain"/>
    <property type="match status" value="1"/>
</dbReference>
<feature type="domain" description="Bacterial transcriptional activator" evidence="3">
    <location>
        <begin position="110"/>
        <end position="249"/>
    </location>
</feature>
<dbReference type="RefSeq" id="WP_253647066.1">
    <property type="nucleotide sequence ID" value="NZ_BAAAMO010000002.1"/>
</dbReference>
<dbReference type="SUPFAM" id="SSF52540">
    <property type="entry name" value="P-loop containing nucleoside triphosphate hydrolases"/>
    <property type="match status" value="1"/>
</dbReference>
<keyword evidence="5" id="KW-1185">Reference proteome</keyword>
<proteinExistence type="predicted"/>
<dbReference type="Pfam" id="PF13191">
    <property type="entry name" value="AAA_16"/>
    <property type="match status" value="1"/>
</dbReference>
<dbReference type="InterPro" id="IPR027417">
    <property type="entry name" value="P-loop_NTPase"/>
</dbReference>
<dbReference type="EMBL" id="JBHTIL010000001">
    <property type="protein sequence ID" value="MFD0924948.1"/>
    <property type="molecule type" value="Genomic_DNA"/>
</dbReference>
<protein>
    <submittedName>
        <fullName evidence="4">ATP-binding protein</fullName>
    </submittedName>
</protein>
<keyword evidence="4" id="KW-0067">ATP-binding</keyword>
<dbReference type="InterPro" id="IPR005158">
    <property type="entry name" value="BTAD"/>
</dbReference>
<dbReference type="SUPFAM" id="SSF48452">
    <property type="entry name" value="TPR-like"/>
    <property type="match status" value="1"/>
</dbReference>
<keyword evidence="4" id="KW-0547">Nucleotide-binding</keyword>